<evidence type="ECO:0000313" key="2">
    <source>
        <dbReference type="EMBL" id="KOF96620.1"/>
    </source>
</evidence>
<dbReference type="AlphaFoldDB" id="A0A0L8I6I9"/>
<keyword evidence="1" id="KW-1133">Transmembrane helix</keyword>
<dbReference type="EMBL" id="KQ416523">
    <property type="protein sequence ID" value="KOF96620.1"/>
    <property type="molecule type" value="Genomic_DNA"/>
</dbReference>
<keyword evidence="1" id="KW-0812">Transmembrane</keyword>
<accession>A0A0L8I6I9</accession>
<gene>
    <name evidence="2" type="ORF">OCBIM_22034207mg</name>
</gene>
<keyword evidence="1" id="KW-0472">Membrane</keyword>
<evidence type="ECO:0000256" key="1">
    <source>
        <dbReference type="SAM" id="Phobius"/>
    </source>
</evidence>
<feature type="transmembrane region" description="Helical" evidence="1">
    <location>
        <begin position="24"/>
        <end position="43"/>
    </location>
</feature>
<name>A0A0L8I6I9_OCTBM</name>
<reference evidence="2" key="1">
    <citation type="submission" date="2015-07" db="EMBL/GenBank/DDBJ databases">
        <title>MeaNS - Measles Nucleotide Surveillance Program.</title>
        <authorList>
            <person name="Tran T."/>
            <person name="Druce J."/>
        </authorList>
    </citation>
    <scope>NUCLEOTIDE SEQUENCE</scope>
    <source>
        <strain evidence="2">UCB-OBI-ISO-001</strain>
        <tissue evidence="2">Gonad</tissue>
    </source>
</reference>
<sequence>METFDVKLNLFVLCYNSLIKKKKLYFQIIIHLESIIHLFFFIFKLQECKIIYYLFHYNFPPKSILNHIKLKQNFKLLFNFTVYYFLDCYNKTI</sequence>
<organism evidence="2">
    <name type="scientific">Octopus bimaculoides</name>
    <name type="common">California two-spotted octopus</name>
    <dbReference type="NCBI Taxonomy" id="37653"/>
    <lineage>
        <taxon>Eukaryota</taxon>
        <taxon>Metazoa</taxon>
        <taxon>Spiralia</taxon>
        <taxon>Lophotrochozoa</taxon>
        <taxon>Mollusca</taxon>
        <taxon>Cephalopoda</taxon>
        <taxon>Coleoidea</taxon>
        <taxon>Octopodiformes</taxon>
        <taxon>Octopoda</taxon>
        <taxon>Incirrata</taxon>
        <taxon>Octopodidae</taxon>
        <taxon>Octopus</taxon>
    </lineage>
</organism>
<evidence type="ECO:0008006" key="3">
    <source>
        <dbReference type="Google" id="ProtNLM"/>
    </source>
</evidence>
<proteinExistence type="predicted"/>
<protein>
    <recommendedName>
        <fullName evidence="3">Transmembrane protein</fullName>
    </recommendedName>
</protein>